<sequence>MYYYDERINDYFIKFLSNSIELEGFKKWFESNKSQLEYCLEYENFIGLCNIDFSSKDALNSVKEEIQRILDTPTSEHIRISEVLTELINQEESCVKCCRQIYEDYCNGYHFLKEIALISICYDFDHRLDKPVNFNGLLNARPIIIQEAAKLLESMKIGEIMIVEWNWVIDKRK</sequence>
<dbReference type="Proteomes" id="UP001056756">
    <property type="component" value="Chromosome"/>
</dbReference>
<protein>
    <submittedName>
        <fullName evidence="1">Uncharacterized protein</fullName>
    </submittedName>
</protein>
<proteinExistence type="predicted"/>
<dbReference type="AlphaFoldDB" id="A0A9J6ZC12"/>
<organism evidence="1 2">
    <name type="scientific">Candidatus Pristimantibacillus lignocellulolyticus</name>
    <dbReference type="NCBI Taxonomy" id="2994561"/>
    <lineage>
        <taxon>Bacteria</taxon>
        <taxon>Bacillati</taxon>
        <taxon>Bacillota</taxon>
        <taxon>Bacilli</taxon>
        <taxon>Bacillales</taxon>
        <taxon>Paenibacillaceae</taxon>
        <taxon>Candidatus Pristimantibacillus</taxon>
    </lineage>
</organism>
<gene>
    <name evidence="1" type="ORF">NAG76_16275</name>
</gene>
<evidence type="ECO:0000313" key="2">
    <source>
        <dbReference type="Proteomes" id="UP001056756"/>
    </source>
</evidence>
<name>A0A9J6ZC12_9BACL</name>
<accession>A0A9J6ZC12</accession>
<evidence type="ECO:0000313" key="1">
    <source>
        <dbReference type="EMBL" id="URN93377.1"/>
    </source>
</evidence>
<reference evidence="1" key="1">
    <citation type="submission" date="2022-05" db="EMBL/GenBank/DDBJ databases">
        <title>Novel bacterial taxa in a minimal lignocellulolytic consortium and its capacity to transform plastics disclosed by genome-resolved metagenomics.</title>
        <authorList>
            <person name="Rodriguez C.A.D."/>
            <person name="Diaz-Garcia L."/>
            <person name="Herrera K."/>
            <person name="Tarazona N.A."/>
            <person name="Sproer C."/>
            <person name="Overmann J."/>
            <person name="Jimenez D.J."/>
        </authorList>
    </citation>
    <scope>NUCLEOTIDE SEQUENCE</scope>
    <source>
        <strain evidence="1">MAG5</strain>
    </source>
</reference>
<dbReference type="KEGG" id="plig:NAG76_16275"/>
<dbReference type="EMBL" id="CP097899">
    <property type="protein sequence ID" value="URN93377.1"/>
    <property type="molecule type" value="Genomic_DNA"/>
</dbReference>